<evidence type="ECO:0000313" key="1">
    <source>
        <dbReference type="EMBL" id="CAG1865223.1"/>
    </source>
</evidence>
<dbReference type="EMBL" id="HG996475">
    <property type="protein sequence ID" value="CAG1865223.1"/>
    <property type="molecule type" value="Genomic_DNA"/>
</dbReference>
<gene>
    <name evidence="1" type="ORF">GSMUA_04050.1</name>
</gene>
<proteinExistence type="predicted"/>
<name>A0A804LA60_MUSAM</name>
<evidence type="ECO:0000313" key="3">
    <source>
        <dbReference type="Proteomes" id="UP000012960"/>
    </source>
</evidence>
<dbReference type="AlphaFoldDB" id="A0A804LA60"/>
<reference evidence="2" key="2">
    <citation type="submission" date="2021-05" db="UniProtKB">
        <authorList>
            <consortium name="EnsemblPlants"/>
        </authorList>
    </citation>
    <scope>IDENTIFICATION</scope>
    <source>
        <strain evidence="2">subsp. malaccensis</strain>
    </source>
</reference>
<accession>A0A804LA60</accession>
<keyword evidence="3" id="KW-1185">Reference proteome</keyword>
<organism evidence="2 3">
    <name type="scientific">Musa acuminata subsp. malaccensis</name>
    <name type="common">Wild banana</name>
    <name type="synonym">Musa malaccensis</name>
    <dbReference type="NCBI Taxonomy" id="214687"/>
    <lineage>
        <taxon>Eukaryota</taxon>
        <taxon>Viridiplantae</taxon>
        <taxon>Streptophyta</taxon>
        <taxon>Embryophyta</taxon>
        <taxon>Tracheophyta</taxon>
        <taxon>Spermatophyta</taxon>
        <taxon>Magnoliopsida</taxon>
        <taxon>Liliopsida</taxon>
        <taxon>Zingiberales</taxon>
        <taxon>Musaceae</taxon>
        <taxon>Musa</taxon>
    </lineage>
</organism>
<reference evidence="1" key="1">
    <citation type="submission" date="2021-03" db="EMBL/GenBank/DDBJ databases">
        <authorList>
            <consortium name="Genoscope - CEA"/>
            <person name="William W."/>
        </authorList>
    </citation>
    <scope>NUCLEOTIDE SEQUENCE</scope>
    <source>
        <strain evidence="1">Doubled-haploid Pahang</strain>
    </source>
</reference>
<evidence type="ECO:0000313" key="2">
    <source>
        <dbReference type="EnsemblPlants" id="Ma11_p21060.1"/>
    </source>
</evidence>
<dbReference type="InParanoid" id="A0A804LA60"/>
<dbReference type="EnsemblPlants" id="Ma11_t21060.1">
    <property type="protein sequence ID" value="Ma11_p21060.1"/>
    <property type="gene ID" value="Ma11_g21060"/>
</dbReference>
<dbReference type="Proteomes" id="UP000012960">
    <property type="component" value="Unplaced"/>
</dbReference>
<sequence length="38" mass="4278">MLVAMHRKARLCTFHILTSNDKVKAILVNIFGGHRNAT</sequence>
<dbReference type="Gramene" id="Ma11_t21060.1">
    <property type="protein sequence ID" value="Ma11_p21060.1"/>
    <property type="gene ID" value="Ma11_g21060"/>
</dbReference>
<protein>
    <submittedName>
        <fullName evidence="1">(wild Malaysian banana) hypothetical protein</fullName>
    </submittedName>
</protein>